<feature type="domain" description="BTB" evidence="2">
    <location>
        <begin position="195"/>
        <end position="262"/>
    </location>
</feature>
<protein>
    <submittedName>
        <fullName evidence="3">CLUMA_CG017050, isoform A</fullName>
    </submittedName>
</protein>
<evidence type="ECO:0000313" key="4">
    <source>
        <dbReference type="Proteomes" id="UP000183832"/>
    </source>
</evidence>
<dbReference type="Proteomes" id="UP000183832">
    <property type="component" value="Unassembled WGS sequence"/>
</dbReference>
<keyword evidence="4" id="KW-1185">Reference proteome</keyword>
<dbReference type="SMART" id="SM00225">
    <property type="entry name" value="BTB"/>
    <property type="match status" value="1"/>
</dbReference>
<dbReference type="InterPro" id="IPR000210">
    <property type="entry name" value="BTB/POZ_dom"/>
</dbReference>
<organism evidence="3 4">
    <name type="scientific">Clunio marinus</name>
    <dbReference type="NCBI Taxonomy" id="568069"/>
    <lineage>
        <taxon>Eukaryota</taxon>
        <taxon>Metazoa</taxon>
        <taxon>Ecdysozoa</taxon>
        <taxon>Arthropoda</taxon>
        <taxon>Hexapoda</taxon>
        <taxon>Insecta</taxon>
        <taxon>Pterygota</taxon>
        <taxon>Neoptera</taxon>
        <taxon>Endopterygota</taxon>
        <taxon>Diptera</taxon>
        <taxon>Nematocera</taxon>
        <taxon>Chironomoidea</taxon>
        <taxon>Chironomidae</taxon>
        <taxon>Clunio</taxon>
    </lineage>
</organism>
<dbReference type="PROSITE" id="PS50097">
    <property type="entry name" value="BTB"/>
    <property type="match status" value="1"/>
</dbReference>
<dbReference type="EMBL" id="CVRI01000060">
    <property type="protein sequence ID" value="CRL03929.1"/>
    <property type="molecule type" value="Genomic_DNA"/>
</dbReference>
<dbReference type="Pfam" id="PF00651">
    <property type="entry name" value="BTB"/>
    <property type="match status" value="1"/>
</dbReference>
<dbReference type="SUPFAM" id="SSF54695">
    <property type="entry name" value="POZ domain"/>
    <property type="match status" value="1"/>
</dbReference>
<dbReference type="AlphaFoldDB" id="A0A1J1IZB6"/>
<gene>
    <name evidence="3" type="ORF">CLUMA_CG017050</name>
</gene>
<dbReference type="InterPro" id="IPR011333">
    <property type="entry name" value="SKP1/BTB/POZ_sf"/>
</dbReference>
<dbReference type="PANTHER" id="PTHR24413">
    <property type="entry name" value="SPECKLE-TYPE POZ PROTEIN"/>
    <property type="match status" value="1"/>
</dbReference>
<accession>A0A1J1IZB6</accession>
<proteinExistence type="predicted"/>
<dbReference type="OrthoDB" id="7492888at2759"/>
<dbReference type="FunFam" id="3.30.710.10:FF:000159">
    <property type="entry name" value="Speckle-type POZ protein B"/>
    <property type="match status" value="1"/>
</dbReference>
<evidence type="ECO:0000313" key="3">
    <source>
        <dbReference type="EMBL" id="CRL03929.1"/>
    </source>
</evidence>
<dbReference type="Gene3D" id="3.30.710.10">
    <property type="entry name" value="Potassium Channel Kv1.1, Chain A"/>
    <property type="match status" value="1"/>
</dbReference>
<dbReference type="STRING" id="568069.A0A1J1IZB6"/>
<evidence type="ECO:0000259" key="2">
    <source>
        <dbReference type="PROSITE" id="PS50097"/>
    </source>
</evidence>
<sequence length="389" mass="44255">MASSGSSWYYDLKNNDLIIEKEISCDVRDLVINVSQRNDRSVKETKEEFIIGDISKGSMLTIESRSFCESCRGSPDCACKGFINVIVVLDQPKNNFIKRDIKVFLACVTDVPAGALKVISDECYTAFQSAFKMEKRNFLNTGELMRSPSALLPFYAKISVIEKNGKLSVENLVDEIQNQNLMDFTNNLFLNKQYSDFTFKVGENMFPVHKNVLSYRSSVFQKMFSGGFRESSSKCQEIIDVHPEVFKEMLRFIYTGNVEDLNNNAEELLAVADRYHVTDLQKLCKIYLMSNLSEENALKYFELSHRHPCYLDLKESSFKILQSIFEKINLSLPDEFLEQPDKVAIAIKYKNQLENALIVSSETISGSNSDCGNDNEDEEAAPAKESRID</sequence>
<feature type="region of interest" description="Disordered" evidence="1">
    <location>
        <begin position="364"/>
        <end position="389"/>
    </location>
</feature>
<name>A0A1J1IZB6_9DIPT</name>
<evidence type="ECO:0000256" key="1">
    <source>
        <dbReference type="SAM" id="MobiDB-lite"/>
    </source>
</evidence>
<reference evidence="3 4" key="1">
    <citation type="submission" date="2015-04" db="EMBL/GenBank/DDBJ databases">
        <authorList>
            <person name="Syromyatnikov M.Y."/>
            <person name="Popov V.N."/>
        </authorList>
    </citation>
    <scope>NUCLEOTIDE SEQUENCE [LARGE SCALE GENOMIC DNA]</scope>
</reference>